<dbReference type="EMBL" id="SPRH01000010">
    <property type="protein sequence ID" value="TIC02776.1"/>
    <property type="molecule type" value="Genomic_DNA"/>
</dbReference>
<evidence type="ECO:0008006" key="5">
    <source>
        <dbReference type="Google" id="ProtNLM"/>
    </source>
</evidence>
<dbReference type="AlphaFoldDB" id="A0A4T0SX94"/>
<dbReference type="Proteomes" id="UP000309601">
    <property type="component" value="Unassembled WGS sequence"/>
</dbReference>
<sequence length="261" mass="29739">MGAESDNDKLKEYIDGLNKLDTQLINITQQFSQLVSYKELKTVAPNGLSDIESFKQKTIQLKEAFDYAAISEQNNGPSFNNAPATEINEKTVKQDKVPYQKLKRANFDQIEVKSTQDISNLLETIIPTYTGIKSYKYERNAIFVELTNDLVALVSLSDLDYTVTRVNFQSSKETKSKPDYFVSEYHLCQKLTAVSTTYLMSCNITHALSTLNSYAVMLFKEPCYVCNKVISHNSEFFPPSRNIYVEDDDKPHWISLHTTCS</sequence>
<name>A0A4T0SX94_9BASI</name>
<organism evidence="1 3">
    <name type="scientific">Wallemia mellicola</name>
    <dbReference type="NCBI Taxonomy" id="1708541"/>
    <lineage>
        <taxon>Eukaryota</taxon>
        <taxon>Fungi</taxon>
        <taxon>Dikarya</taxon>
        <taxon>Basidiomycota</taxon>
        <taxon>Wallemiomycotina</taxon>
        <taxon>Wallemiomycetes</taxon>
        <taxon>Wallemiales</taxon>
        <taxon>Wallemiaceae</taxon>
        <taxon>Wallemia</taxon>
    </lineage>
</organism>
<proteinExistence type="predicted"/>
<dbReference type="Proteomes" id="UP000307169">
    <property type="component" value="Unassembled WGS sequence"/>
</dbReference>
<reference evidence="3 4" key="1">
    <citation type="submission" date="2019-03" db="EMBL/GenBank/DDBJ databases">
        <title>Sequencing 25 genomes of Wallemia mellicola.</title>
        <authorList>
            <person name="Gostincar C."/>
        </authorList>
    </citation>
    <scope>NUCLEOTIDE SEQUENCE [LARGE SCALE GENOMIC DNA]</scope>
    <source>
        <strain evidence="1 3">EXF-1262</strain>
        <strain evidence="2 4">EXF-1274</strain>
    </source>
</reference>
<evidence type="ECO:0000313" key="3">
    <source>
        <dbReference type="Proteomes" id="UP000307169"/>
    </source>
</evidence>
<evidence type="ECO:0000313" key="4">
    <source>
        <dbReference type="Proteomes" id="UP000309601"/>
    </source>
</evidence>
<dbReference type="EMBL" id="SPRW01000010">
    <property type="protein sequence ID" value="TIC68157.1"/>
    <property type="molecule type" value="Genomic_DNA"/>
</dbReference>
<gene>
    <name evidence="2" type="ORF">E3Q02_01277</name>
    <name evidence="1" type="ORF">E3Q17_01309</name>
</gene>
<evidence type="ECO:0000313" key="1">
    <source>
        <dbReference type="EMBL" id="TIC02776.1"/>
    </source>
</evidence>
<protein>
    <recommendedName>
        <fullName evidence="5">Mediator complex subunit 27</fullName>
    </recommendedName>
</protein>
<evidence type="ECO:0000313" key="2">
    <source>
        <dbReference type="EMBL" id="TIC68157.1"/>
    </source>
</evidence>
<accession>A0A4T0SX94</accession>
<comment type="caution">
    <text evidence="1">The sequence shown here is derived from an EMBL/GenBank/DDBJ whole genome shotgun (WGS) entry which is preliminary data.</text>
</comment>